<dbReference type="EMBL" id="CP107128">
    <property type="protein sequence ID" value="WLM94432.1"/>
    <property type="molecule type" value="Genomic_DNA"/>
</dbReference>
<evidence type="ECO:0000313" key="7">
    <source>
        <dbReference type="Proteomes" id="UP000288730"/>
    </source>
</evidence>
<reference evidence="3" key="1">
    <citation type="journal article" date="2018" name="Genome Biol.">
        <title>SKESA: strategic k-mer extension for scrupulous assemblies.</title>
        <authorList>
            <person name="Souvorov A."/>
            <person name="Agarwala R."/>
            <person name="Lipman D.J."/>
        </authorList>
    </citation>
    <scope>NUCLEOTIDE SEQUENCE [LARGE SCALE GENOMIC DNA]</scope>
    <source>
        <strain evidence="4">C0382</strain>
        <strain evidence="3">EC00763</strain>
    </source>
</reference>
<proteinExistence type="predicted"/>
<evidence type="ECO:0000313" key="6">
    <source>
        <dbReference type="EMBL" id="WLM94432.1"/>
    </source>
</evidence>
<sequence length="136" mass="15528">MNNNQNLKAHALRTAVLRYYIADAFISLMVRVHNEPVYIEDGERIELSHEKVVSNIIYHIEMPWVNEFGADAGCILAAEKLEKMLKPGFMSENIRLSVFGVTEMREVYRDIIFGAPDGELPEGFEFVKPEGQEVLL</sequence>
<organism evidence="5 7">
    <name type="scientific">Escherichia coli</name>
    <dbReference type="NCBI Taxonomy" id="562"/>
    <lineage>
        <taxon>Bacteria</taxon>
        <taxon>Pseudomonadati</taxon>
        <taxon>Pseudomonadota</taxon>
        <taxon>Gammaproteobacteria</taxon>
        <taxon>Enterobacterales</taxon>
        <taxon>Enterobacteriaceae</taxon>
        <taxon>Escherichia</taxon>
    </lineage>
</organism>
<accession>A0A061L704</accession>
<evidence type="ECO:0000313" key="1">
    <source>
        <dbReference type="EMBL" id="BBU82213.1"/>
    </source>
</evidence>
<protein>
    <submittedName>
        <fullName evidence="5">Uncharacterized protein</fullName>
    </submittedName>
</protein>
<reference evidence="6" key="5">
    <citation type="journal article" date="2023" name="Microorganisms">
        <title>Comparative Genomic Analysis of ST131 Subclade C2 of ESBL-Producing E. coli Isolates from Patients with Recurrent and Sporadic Urinary Tract Infections.</title>
        <authorList>
            <person name="Jaen-Luchoro D."/>
            <person name="Kahnamouei A."/>
            <person name="Yazdanshenas S."/>
            <person name="Lindblom A."/>
            <person name="Samuelsson E."/>
            <person name="Ahren C."/>
            <person name="Karami N."/>
        </authorList>
    </citation>
    <scope>NUCLEOTIDE SEQUENCE</scope>
    <source>
        <strain evidence="6">S7</strain>
    </source>
</reference>
<evidence type="ECO:0000313" key="8">
    <source>
        <dbReference type="Proteomes" id="UP000467488"/>
    </source>
</evidence>
<reference evidence="5 7" key="2">
    <citation type="submission" date="2019-01" db="EMBL/GenBank/DDBJ databases">
        <title>Genomic analysis of febrile catheter-associated UTI E. coli isolates.</title>
        <authorList>
            <person name="Potter R."/>
            <person name="Zou Z."/>
            <person name="Henderson J."/>
            <person name="Dantas G."/>
        </authorList>
    </citation>
    <scope>NUCLEOTIDE SEQUENCE [LARGE SCALE GENOMIC DNA]</scope>
    <source>
        <strain evidence="5 7">29_CAASB</strain>
    </source>
</reference>
<dbReference type="Proteomes" id="UP000843571">
    <property type="component" value="Unassembled WGS sequence"/>
</dbReference>
<evidence type="ECO:0000313" key="5">
    <source>
        <dbReference type="EMBL" id="RXD14654.1"/>
    </source>
</evidence>
<reference evidence="1 8" key="4">
    <citation type="submission" date="2020-01" db="EMBL/GenBank/DDBJ databases">
        <title>Dynamics of blaIMP-6 dissemination in carbapenem resistant Enterobacteriacea isolated from regional surveillance in Osaka, Japan.</title>
        <authorList>
            <person name="Abe R."/>
            <person name="Akeda Y."/>
            <person name="Sugawara Y."/>
            <person name="Yamamoto N."/>
            <person name="Tomono K."/>
            <person name="Takeuchi D."/>
            <person name="Kawahara R."/>
            <person name="Hamada S."/>
        </authorList>
    </citation>
    <scope>NUCLEOTIDE SEQUENCE [LARGE SCALE GENOMIC DNA]</scope>
    <source>
        <strain evidence="1 8">E300</strain>
    </source>
</reference>
<dbReference type="EMBL" id="DABCJL010000005">
    <property type="protein sequence ID" value="HAH7769009.1"/>
    <property type="molecule type" value="Genomic_DNA"/>
</dbReference>
<dbReference type="EMBL" id="ABONVU020000004">
    <property type="protein sequence ID" value="EMJ5253418.1"/>
    <property type="molecule type" value="Genomic_DNA"/>
</dbReference>
<dbReference type="EMBL" id="DABBJX010000001">
    <property type="protein sequence ID" value="HAH4522590.1"/>
    <property type="molecule type" value="Genomic_DNA"/>
</dbReference>
<name>A0A061L704_ECOLX</name>
<dbReference type="Proteomes" id="UP000467488">
    <property type="component" value="Chromosome"/>
</dbReference>
<dbReference type="EMBL" id="SCJN01000142">
    <property type="protein sequence ID" value="RXD14654.1"/>
    <property type="molecule type" value="Genomic_DNA"/>
</dbReference>
<dbReference type="EMBL" id="AP022360">
    <property type="protein sequence ID" value="BBU82213.1"/>
    <property type="molecule type" value="Genomic_DNA"/>
</dbReference>
<evidence type="ECO:0000313" key="3">
    <source>
        <dbReference type="EMBL" id="HAH4522590.1"/>
    </source>
</evidence>
<dbReference type="Proteomes" id="UP000288730">
    <property type="component" value="Unassembled WGS sequence"/>
</dbReference>
<evidence type="ECO:0000313" key="4">
    <source>
        <dbReference type="EMBL" id="HAH7769009.1"/>
    </source>
</evidence>
<dbReference type="Proteomes" id="UP001180189">
    <property type="component" value="Chromosome"/>
</dbReference>
<dbReference type="AlphaFoldDB" id="A0A061L704"/>
<evidence type="ECO:0000313" key="2">
    <source>
        <dbReference type="EMBL" id="EMJ5253418.1"/>
    </source>
</evidence>
<reference evidence="3" key="3">
    <citation type="submission" date="2019-12" db="EMBL/GenBank/DDBJ databases">
        <authorList>
            <consortium name="NCBI Pathogen Detection Project"/>
        </authorList>
    </citation>
    <scope>NUCLEOTIDE SEQUENCE</scope>
    <source>
        <strain evidence="4">C0382</strain>
        <strain evidence="3">EC00763</strain>
    </source>
</reference>
<gene>
    <name evidence="1" type="ORF">EIMP300_36130</name>
    <name evidence="5" type="ORF">EPS76_16820</name>
    <name evidence="3" type="ORF">GRC73_01040</name>
    <name evidence="4" type="ORF">HIE29_002452</name>
    <name evidence="6" type="ORF">OGM49_17215</name>
    <name evidence="2" type="ORF">R8O40_001624</name>
</gene>
<dbReference type="RefSeq" id="WP_001063904.1">
    <property type="nucleotide sequence ID" value="NZ_AP018784.2"/>
</dbReference>
<reference evidence="2" key="6">
    <citation type="submission" date="2024-02" db="EMBL/GenBank/DDBJ databases">
        <authorList>
            <consortium name="Clinical and Environmental Microbiology Branch: Whole genome sequencing antimicrobial resistance pathogens in the healthcare setting"/>
        </authorList>
    </citation>
    <scope>NUCLEOTIDE SEQUENCE</scope>
    <source>
        <strain evidence="2">1924188</strain>
    </source>
</reference>
<dbReference type="Proteomes" id="UP001285616">
    <property type="component" value="Unassembled WGS sequence"/>
</dbReference>